<gene>
    <name evidence="2" type="ORF">FSARC_3074</name>
</gene>
<proteinExistence type="predicted"/>
<reference evidence="2" key="1">
    <citation type="journal article" date="2020" name="BMC Genomics">
        <title>Correction to: Identification and distribution of gene clusters required for synthesis of sphingolipid metabolism inhibitors in diverse species of the filamentous fungus Fusarium.</title>
        <authorList>
            <person name="Kim H.S."/>
            <person name="Lohmar J.M."/>
            <person name="Busman M."/>
            <person name="Brown D.W."/>
            <person name="Naumann T.A."/>
            <person name="Divon H.H."/>
            <person name="Lysoe E."/>
            <person name="Uhlig S."/>
            <person name="Proctor R.H."/>
        </authorList>
    </citation>
    <scope>NUCLEOTIDE SEQUENCE</scope>
    <source>
        <strain evidence="2">NRRL 20472</strain>
    </source>
</reference>
<organism evidence="2 3">
    <name type="scientific">Fusarium sarcochroum</name>
    <dbReference type="NCBI Taxonomy" id="1208366"/>
    <lineage>
        <taxon>Eukaryota</taxon>
        <taxon>Fungi</taxon>
        <taxon>Dikarya</taxon>
        <taxon>Ascomycota</taxon>
        <taxon>Pezizomycotina</taxon>
        <taxon>Sordariomycetes</taxon>
        <taxon>Hypocreomycetidae</taxon>
        <taxon>Hypocreales</taxon>
        <taxon>Nectriaceae</taxon>
        <taxon>Fusarium</taxon>
        <taxon>Fusarium lateritium species complex</taxon>
    </lineage>
</organism>
<protein>
    <recommendedName>
        <fullName evidence="4">F-box domain-containing protein</fullName>
    </recommendedName>
</protein>
<comment type="caution">
    <text evidence="2">The sequence shown here is derived from an EMBL/GenBank/DDBJ whole genome shotgun (WGS) entry which is preliminary data.</text>
</comment>
<evidence type="ECO:0000256" key="1">
    <source>
        <dbReference type="SAM" id="MobiDB-lite"/>
    </source>
</evidence>
<evidence type="ECO:0000313" key="3">
    <source>
        <dbReference type="Proteomes" id="UP000622797"/>
    </source>
</evidence>
<dbReference type="OrthoDB" id="5123901at2759"/>
<dbReference type="EMBL" id="JABEXW010000152">
    <property type="protein sequence ID" value="KAF4969731.1"/>
    <property type="molecule type" value="Genomic_DNA"/>
</dbReference>
<sequence length="647" mass="72600">MLDFGSPITHEVDPETAEGWFDLNEGDIDLSVLQDMSPTFPYPSYCVSPRCGWCRFTINTDELMTARSFGGTETAAFAFSYPHENQHIDEDLPATLWRCDRDHNTCATTGYHVECSEIASSFGLGKNDFLDVARYSYEPSAKEDDRRREWILNHLQQLMGDKIARLPAEILLMVTKYLVPHYAIASTSHVSRTNRYTIEPLKDVWATYFNLDGVAYIASLSNSPRPGSRLLWNAPKVKDGNVLFISEDHLGIRHIINDRTAVPVEEQGSSGWWRTLPIDDRALAFSGDGLKLRSVIAAPINPTICWPYPMTPTTLTDMAYHVTRKPSSSFSMMVEARLVPLDFNEPNTIGLSTCWYRNQLIDLHLHKSGESLDFYREVDANKEKRWRTMKKPTVAQPPPPHWIYHPLEPGENVEQIWLRTGDGPEDKNNSSNDDWRNPPLPKKSAETAIALVTSQSRTLAMGGNGSANNEWRLIARENTDSPMRVFFNPCLDGISLFAAPTVGGSGKDSAPAGLLTETDCSEASLEDVKEIVVCKERSVKGLPLVTGILFRYVDGKQACVGEFRFDRTEASLSVAGSSSLYLGVRDTSTDLCVEEISLYAPKHEGNLEWKEIPWKKTLVWSFTSNYSQVAHGYEEDEHTDLGPTKDN</sequence>
<name>A0A8H4U4R3_9HYPO</name>
<reference evidence="2" key="2">
    <citation type="submission" date="2020-05" db="EMBL/GenBank/DDBJ databases">
        <authorList>
            <person name="Kim H.-S."/>
            <person name="Proctor R.H."/>
            <person name="Brown D.W."/>
        </authorList>
    </citation>
    <scope>NUCLEOTIDE SEQUENCE</scope>
    <source>
        <strain evidence="2">NRRL 20472</strain>
    </source>
</reference>
<keyword evidence="3" id="KW-1185">Reference proteome</keyword>
<dbReference type="Proteomes" id="UP000622797">
    <property type="component" value="Unassembled WGS sequence"/>
</dbReference>
<evidence type="ECO:0000313" key="2">
    <source>
        <dbReference type="EMBL" id="KAF4969731.1"/>
    </source>
</evidence>
<feature type="compositionally biased region" description="Basic and acidic residues" evidence="1">
    <location>
        <begin position="422"/>
        <end position="436"/>
    </location>
</feature>
<dbReference type="AlphaFoldDB" id="A0A8H4U4R3"/>
<evidence type="ECO:0008006" key="4">
    <source>
        <dbReference type="Google" id="ProtNLM"/>
    </source>
</evidence>
<feature type="region of interest" description="Disordered" evidence="1">
    <location>
        <begin position="419"/>
        <end position="442"/>
    </location>
</feature>
<accession>A0A8H4U4R3</accession>